<dbReference type="EMBL" id="LAZR01012452">
    <property type="protein sequence ID" value="KKM26772.1"/>
    <property type="molecule type" value="Genomic_DNA"/>
</dbReference>
<reference evidence="2" key="1">
    <citation type="journal article" date="2015" name="Nature">
        <title>Complex archaea that bridge the gap between prokaryotes and eukaryotes.</title>
        <authorList>
            <person name="Spang A."/>
            <person name="Saw J.H."/>
            <person name="Jorgensen S.L."/>
            <person name="Zaremba-Niedzwiedzka K."/>
            <person name="Martijn J."/>
            <person name="Lind A.E."/>
            <person name="van Eijk R."/>
            <person name="Schleper C."/>
            <person name="Guy L."/>
            <person name="Ettema T.J."/>
        </authorList>
    </citation>
    <scope>NUCLEOTIDE SEQUENCE</scope>
</reference>
<dbReference type="AlphaFoldDB" id="A0A0F9IGY1"/>
<evidence type="ECO:0000313" key="2">
    <source>
        <dbReference type="EMBL" id="KKM26772.1"/>
    </source>
</evidence>
<organism evidence="2">
    <name type="scientific">marine sediment metagenome</name>
    <dbReference type="NCBI Taxonomy" id="412755"/>
    <lineage>
        <taxon>unclassified sequences</taxon>
        <taxon>metagenomes</taxon>
        <taxon>ecological metagenomes</taxon>
    </lineage>
</organism>
<keyword evidence="1" id="KW-0472">Membrane</keyword>
<protein>
    <submittedName>
        <fullName evidence="2">Uncharacterized protein</fullName>
    </submittedName>
</protein>
<keyword evidence="1" id="KW-0812">Transmembrane</keyword>
<gene>
    <name evidence="2" type="ORF">LCGC14_1581370</name>
</gene>
<name>A0A0F9IGY1_9ZZZZ</name>
<accession>A0A0F9IGY1</accession>
<sequence>MAKIKKVLTSIFLNITRFILKFFLFFWMLPLLAYTIQYDTHSRLNQHKTYWFYLKEIWRDWLMI</sequence>
<evidence type="ECO:0000256" key="1">
    <source>
        <dbReference type="SAM" id="Phobius"/>
    </source>
</evidence>
<proteinExistence type="predicted"/>
<feature type="transmembrane region" description="Helical" evidence="1">
    <location>
        <begin position="12"/>
        <end position="36"/>
    </location>
</feature>
<comment type="caution">
    <text evidence="2">The sequence shown here is derived from an EMBL/GenBank/DDBJ whole genome shotgun (WGS) entry which is preliminary data.</text>
</comment>
<keyword evidence="1" id="KW-1133">Transmembrane helix</keyword>